<keyword evidence="1 2" id="KW-0808">Transferase</keyword>
<dbReference type="InterPro" id="IPR050483">
    <property type="entry name" value="CoA-transferase_III_domain"/>
</dbReference>
<name>A0ABU8WV07_9BURK</name>
<dbReference type="Proteomes" id="UP001385892">
    <property type="component" value="Unassembled WGS sequence"/>
</dbReference>
<reference evidence="2 3" key="1">
    <citation type="submission" date="2024-03" db="EMBL/GenBank/DDBJ databases">
        <title>Novel species of the genus Variovorax.</title>
        <authorList>
            <person name="Liu Q."/>
            <person name="Xin Y.-H."/>
        </authorList>
    </citation>
    <scope>NUCLEOTIDE SEQUENCE [LARGE SCALE GENOMIC DNA]</scope>
    <source>
        <strain evidence="2 3">KACC 18900</strain>
    </source>
</reference>
<dbReference type="PANTHER" id="PTHR48207">
    <property type="entry name" value="SUCCINATE--HYDROXYMETHYLGLUTARATE COA-TRANSFERASE"/>
    <property type="match status" value="1"/>
</dbReference>
<accession>A0ABU8WV07</accession>
<dbReference type="GO" id="GO:0016740">
    <property type="term" value="F:transferase activity"/>
    <property type="evidence" value="ECO:0007669"/>
    <property type="project" value="UniProtKB-KW"/>
</dbReference>
<dbReference type="Gene3D" id="3.40.50.10540">
    <property type="entry name" value="Crotonobetainyl-coa:carnitine coa-transferase, domain 1"/>
    <property type="match status" value="1"/>
</dbReference>
<gene>
    <name evidence="2" type="ORF">WKW82_27145</name>
</gene>
<organism evidence="2 3">
    <name type="scientific">Variovorax rhizosphaerae</name>
    <dbReference type="NCBI Taxonomy" id="1836200"/>
    <lineage>
        <taxon>Bacteria</taxon>
        <taxon>Pseudomonadati</taxon>
        <taxon>Pseudomonadota</taxon>
        <taxon>Betaproteobacteria</taxon>
        <taxon>Burkholderiales</taxon>
        <taxon>Comamonadaceae</taxon>
        <taxon>Variovorax</taxon>
    </lineage>
</organism>
<protein>
    <submittedName>
        <fullName evidence="2">CoA transferase</fullName>
        <ecNumber evidence="2">2.8.3.-</ecNumber>
    </submittedName>
</protein>
<dbReference type="PANTHER" id="PTHR48207:SF4">
    <property type="entry name" value="BLL6097 PROTEIN"/>
    <property type="match status" value="1"/>
</dbReference>
<evidence type="ECO:0000313" key="3">
    <source>
        <dbReference type="Proteomes" id="UP001385892"/>
    </source>
</evidence>
<dbReference type="Pfam" id="PF02515">
    <property type="entry name" value="CoA_transf_3"/>
    <property type="match status" value="1"/>
</dbReference>
<dbReference type="Gene3D" id="3.30.1540.10">
    <property type="entry name" value="formyl-coa transferase, domain 3"/>
    <property type="match status" value="1"/>
</dbReference>
<sequence length="401" mass="42615">MTIPASSPTAPPLLEGVRVLDFGRYIAGPYCAALLGDLGADVIRIERVEGGEDRRVPPVLASGEGGMFLQLNRNKRCLTLDLASAEGRVIVEQLVATADVVVANLPPETLRSLGLDYPTLSARNPRIVLVSVTAFGTQGPSARQAGFDSVGQAMSGAMFLSGLPDAPARTAATWVDFGTAHACAMGALAALWTRERTGRGQCVEGSLLQTALVHTNGALIEQAVLEKNRVPQGNRGYLAGPSDVIRASDGWLIVQTIGQAMFGRWCDLVGQPAMKSDPRFANDELRAQNGEAISAVMSDWCATRSRGEVLAALAGCKIPAAPVHDLQQVLEDEQIQANGMLQPQSFGAQSYPVARHPVLMSDTPLEFSRAAPALGEHTEEILGELGYTLEQVASLRARKRV</sequence>
<dbReference type="InterPro" id="IPR023606">
    <property type="entry name" value="CoA-Trfase_III_dom_1_sf"/>
</dbReference>
<proteinExistence type="predicted"/>
<dbReference type="EC" id="2.8.3.-" evidence="2"/>
<keyword evidence="3" id="KW-1185">Reference proteome</keyword>
<dbReference type="SUPFAM" id="SSF89796">
    <property type="entry name" value="CoA-transferase family III (CaiB/BaiF)"/>
    <property type="match status" value="1"/>
</dbReference>
<dbReference type="InterPro" id="IPR003673">
    <property type="entry name" value="CoA-Trfase_fam_III"/>
</dbReference>
<comment type="caution">
    <text evidence="2">The sequence shown here is derived from an EMBL/GenBank/DDBJ whole genome shotgun (WGS) entry which is preliminary data.</text>
</comment>
<evidence type="ECO:0000256" key="1">
    <source>
        <dbReference type="ARBA" id="ARBA00022679"/>
    </source>
</evidence>
<evidence type="ECO:0000313" key="2">
    <source>
        <dbReference type="EMBL" id="MEJ8850342.1"/>
    </source>
</evidence>
<dbReference type="EMBL" id="JBBKZT010000014">
    <property type="protein sequence ID" value="MEJ8850342.1"/>
    <property type="molecule type" value="Genomic_DNA"/>
</dbReference>
<dbReference type="RefSeq" id="WP_340345645.1">
    <property type="nucleotide sequence ID" value="NZ_JBBKZT010000014.1"/>
</dbReference>
<dbReference type="InterPro" id="IPR044855">
    <property type="entry name" value="CoA-Trfase_III_dom3_sf"/>
</dbReference>